<reference evidence="2 3" key="1">
    <citation type="journal article" date="2014" name="Agronomy (Basel)">
        <title>A Draft Genome Sequence for Ensete ventricosum, the Drought-Tolerant Tree Against Hunger.</title>
        <authorList>
            <person name="Harrison J."/>
            <person name="Moore K.A."/>
            <person name="Paszkiewicz K."/>
            <person name="Jones T."/>
            <person name="Grant M."/>
            <person name="Ambacheew D."/>
            <person name="Muzemil S."/>
            <person name="Studholme D.J."/>
        </authorList>
    </citation>
    <scope>NUCLEOTIDE SEQUENCE [LARGE SCALE GENOMIC DNA]</scope>
</reference>
<evidence type="ECO:0000313" key="3">
    <source>
        <dbReference type="Proteomes" id="UP000287651"/>
    </source>
</evidence>
<sequence>MKVVAQMGGIRMGMSALLSPPPPPSGGTYSSAAPRPGMAMEGKRKAERSPPLPRETLHAGNPRSAGVDTPVVILMRVFLPSLRCSYKTRPPEWWVPGEVPPTIKLGLVRRVKSDVLFEHRRFFSFLDGSGEGE</sequence>
<dbReference type="AlphaFoldDB" id="A0A427A8A0"/>
<organism evidence="2 3">
    <name type="scientific">Ensete ventricosum</name>
    <name type="common">Abyssinian banana</name>
    <name type="synonym">Musa ensete</name>
    <dbReference type="NCBI Taxonomy" id="4639"/>
    <lineage>
        <taxon>Eukaryota</taxon>
        <taxon>Viridiplantae</taxon>
        <taxon>Streptophyta</taxon>
        <taxon>Embryophyta</taxon>
        <taxon>Tracheophyta</taxon>
        <taxon>Spermatophyta</taxon>
        <taxon>Magnoliopsida</taxon>
        <taxon>Liliopsida</taxon>
        <taxon>Zingiberales</taxon>
        <taxon>Musaceae</taxon>
        <taxon>Ensete</taxon>
    </lineage>
</organism>
<evidence type="ECO:0000313" key="2">
    <source>
        <dbReference type="EMBL" id="RRT72469.1"/>
    </source>
</evidence>
<feature type="region of interest" description="Disordered" evidence="1">
    <location>
        <begin position="15"/>
        <end position="66"/>
    </location>
</feature>
<evidence type="ECO:0000256" key="1">
    <source>
        <dbReference type="SAM" id="MobiDB-lite"/>
    </source>
</evidence>
<dbReference type="Proteomes" id="UP000287651">
    <property type="component" value="Unassembled WGS sequence"/>
</dbReference>
<accession>A0A427A8A0</accession>
<proteinExistence type="predicted"/>
<name>A0A427A8A0_ENSVE</name>
<protein>
    <submittedName>
        <fullName evidence="2">Uncharacterized protein</fullName>
    </submittedName>
</protein>
<gene>
    <name evidence="2" type="ORF">B296_00005437</name>
</gene>
<comment type="caution">
    <text evidence="2">The sequence shown here is derived from an EMBL/GenBank/DDBJ whole genome shotgun (WGS) entry which is preliminary data.</text>
</comment>
<dbReference type="EMBL" id="AMZH03003394">
    <property type="protein sequence ID" value="RRT72469.1"/>
    <property type="molecule type" value="Genomic_DNA"/>
</dbReference>